<dbReference type="EMBL" id="QUSF01000005">
    <property type="protein sequence ID" value="RLW09060.1"/>
    <property type="molecule type" value="Genomic_DNA"/>
</dbReference>
<keyword evidence="2" id="KW-1185">Reference proteome</keyword>
<dbReference type="Proteomes" id="UP000276834">
    <property type="component" value="Unassembled WGS sequence"/>
</dbReference>
<comment type="caution">
    <text evidence="1">The sequence shown here is derived from an EMBL/GenBank/DDBJ whole genome shotgun (WGS) entry which is preliminary data.</text>
</comment>
<organism evidence="1 2">
    <name type="scientific">Chloebia gouldiae</name>
    <name type="common">Gouldian finch</name>
    <name type="synonym">Erythrura gouldiae</name>
    <dbReference type="NCBI Taxonomy" id="44316"/>
    <lineage>
        <taxon>Eukaryota</taxon>
        <taxon>Metazoa</taxon>
        <taxon>Chordata</taxon>
        <taxon>Craniata</taxon>
        <taxon>Vertebrata</taxon>
        <taxon>Euteleostomi</taxon>
        <taxon>Archelosauria</taxon>
        <taxon>Archosauria</taxon>
        <taxon>Dinosauria</taxon>
        <taxon>Saurischia</taxon>
        <taxon>Theropoda</taxon>
        <taxon>Coelurosauria</taxon>
        <taxon>Aves</taxon>
        <taxon>Neognathae</taxon>
        <taxon>Neoaves</taxon>
        <taxon>Telluraves</taxon>
        <taxon>Australaves</taxon>
        <taxon>Passeriformes</taxon>
        <taxon>Passeroidea</taxon>
        <taxon>Passeridae</taxon>
        <taxon>Chloebia</taxon>
    </lineage>
</organism>
<accession>A0A3L8SUV4</accession>
<feature type="non-terminal residue" evidence="1">
    <location>
        <position position="1"/>
    </location>
</feature>
<protein>
    <submittedName>
        <fullName evidence="1">Uncharacterized protein</fullName>
    </submittedName>
</protein>
<dbReference type="AlphaFoldDB" id="A0A3L8SUV4"/>
<sequence length="254" mass="28897">HEGAFWGCITALEGFPRGLVVPCVCFPPSQLPAALDKYKSIYRKDFCWHDDYHSPIQAHVPTPSYPPLEALPQCYLPECQPSDLSPGRAAKLEILAEPMHDLCCCSPLPAPALTCGTEGELVPGELPSPNLVTYQQFAQDLYNEVLLNADKYKTKNRNSSVLIRDDSDLEWKSIYKQDFEPRRGIPAGLYTEEIRPSPVFPEDNRYNESRWVSEYADSYSIFLKKLDWSSPISAQWLPFGKDVRWTPRWKLVGN</sequence>
<dbReference type="OrthoDB" id="9514831at2759"/>
<evidence type="ECO:0000313" key="2">
    <source>
        <dbReference type="Proteomes" id="UP000276834"/>
    </source>
</evidence>
<evidence type="ECO:0000313" key="1">
    <source>
        <dbReference type="EMBL" id="RLW09060.1"/>
    </source>
</evidence>
<name>A0A3L8SUV4_CHLGU</name>
<proteinExistence type="predicted"/>
<gene>
    <name evidence="1" type="ORF">DV515_00003042</name>
</gene>
<reference evidence="1 2" key="1">
    <citation type="journal article" date="2018" name="Proc. R. Soc. B">
        <title>A non-coding region near Follistatin controls head colour polymorphism in the Gouldian finch.</title>
        <authorList>
            <person name="Toomey M.B."/>
            <person name="Marques C.I."/>
            <person name="Andrade P."/>
            <person name="Araujo P.M."/>
            <person name="Sabatino S."/>
            <person name="Gazda M.A."/>
            <person name="Afonso S."/>
            <person name="Lopes R.J."/>
            <person name="Corbo J.C."/>
            <person name="Carneiro M."/>
        </authorList>
    </citation>
    <scope>NUCLEOTIDE SEQUENCE [LARGE SCALE GENOMIC DNA]</scope>
    <source>
        <strain evidence="1">Red01</strain>
        <tissue evidence="1">Muscle</tissue>
    </source>
</reference>